<dbReference type="PANTHER" id="PTHR33546:SF1">
    <property type="entry name" value="LARGE, MULTIFUNCTIONAL SECRETED PROTEIN"/>
    <property type="match status" value="1"/>
</dbReference>
<accession>A0ABV9T155</accession>
<dbReference type="InterPro" id="IPR011041">
    <property type="entry name" value="Quinoprot_gluc/sorb_DH_b-prop"/>
</dbReference>
<dbReference type="InterPro" id="IPR011989">
    <property type="entry name" value="ARM-like"/>
</dbReference>
<dbReference type="InterPro" id="IPR013428">
    <property type="entry name" value="Membrane-bound_put_N"/>
</dbReference>
<dbReference type="SUPFAM" id="SSF50952">
    <property type="entry name" value="Soluble quinoprotein glucose dehydrogenase"/>
    <property type="match status" value="1"/>
</dbReference>
<dbReference type="InterPro" id="IPR016024">
    <property type="entry name" value="ARM-type_fold"/>
</dbReference>
<feature type="domain" description="Cytochrome c" evidence="5">
    <location>
        <begin position="814"/>
        <end position="947"/>
    </location>
</feature>
<keyword evidence="3 4" id="KW-0408">Iron</keyword>
<dbReference type="NCBIfam" id="TIGR02604">
    <property type="entry name" value="Piru_Ver_Nterm"/>
    <property type="match status" value="1"/>
</dbReference>
<comment type="caution">
    <text evidence="6">The sequence shown here is derived from an EMBL/GenBank/DDBJ whole genome shotgun (WGS) entry which is preliminary data.</text>
</comment>
<evidence type="ECO:0000259" key="5">
    <source>
        <dbReference type="PROSITE" id="PS51007"/>
    </source>
</evidence>
<dbReference type="InterPro" id="IPR009056">
    <property type="entry name" value="Cyt_c-like_dom"/>
</dbReference>
<dbReference type="InterPro" id="IPR013427">
    <property type="entry name" value="Haem-bd_dom_put"/>
</dbReference>
<evidence type="ECO:0000313" key="7">
    <source>
        <dbReference type="Proteomes" id="UP001595818"/>
    </source>
</evidence>
<reference evidence="7" key="1">
    <citation type="journal article" date="2019" name="Int. J. Syst. Evol. Microbiol.">
        <title>The Global Catalogue of Microorganisms (GCM) 10K type strain sequencing project: providing services to taxonomists for standard genome sequencing and annotation.</title>
        <authorList>
            <consortium name="The Broad Institute Genomics Platform"/>
            <consortium name="The Broad Institute Genome Sequencing Center for Infectious Disease"/>
            <person name="Wu L."/>
            <person name="Ma J."/>
        </authorList>
    </citation>
    <scope>NUCLEOTIDE SEQUENCE [LARGE SCALE GENOMIC DNA]</scope>
    <source>
        <strain evidence="7">CGMCC 4.7466</strain>
    </source>
</reference>
<protein>
    <submittedName>
        <fullName evidence="6">PVC-type heme-binding CxxCH protein</fullName>
    </submittedName>
</protein>
<organism evidence="6 7">
    <name type="scientific">Negadavirga shengliensis</name>
    <dbReference type="NCBI Taxonomy" id="1389218"/>
    <lineage>
        <taxon>Bacteria</taxon>
        <taxon>Pseudomonadati</taxon>
        <taxon>Bacteroidota</taxon>
        <taxon>Cytophagia</taxon>
        <taxon>Cytophagales</taxon>
        <taxon>Cyclobacteriaceae</taxon>
        <taxon>Negadavirga</taxon>
    </lineage>
</organism>
<dbReference type="Gene3D" id="1.10.760.10">
    <property type="entry name" value="Cytochrome c-like domain"/>
    <property type="match status" value="1"/>
</dbReference>
<evidence type="ECO:0000256" key="2">
    <source>
        <dbReference type="ARBA" id="ARBA00022723"/>
    </source>
</evidence>
<dbReference type="Pfam" id="PF23500">
    <property type="entry name" value="DUF7133"/>
    <property type="match status" value="1"/>
</dbReference>
<dbReference type="Pfam" id="PF00034">
    <property type="entry name" value="Cytochrom_C"/>
    <property type="match status" value="1"/>
</dbReference>
<dbReference type="RefSeq" id="WP_377064422.1">
    <property type="nucleotide sequence ID" value="NZ_JBHSJJ010000005.1"/>
</dbReference>
<dbReference type="Gene3D" id="2.120.10.30">
    <property type="entry name" value="TolB, C-terminal domain"/>
    <property type="match status" value="1"/>
</dbReference>
<dbReference type="PROSITE" id="PS51257">
    <property type="entry name" value="PROKAR_LIPOPROTEIN"/>
    <property type="match status" value="1"/>
</dbReference>
<evidence type="ECO:0000256" key="1">
    <source>
        <dbReference type="ARBA" id="ARBA00022617"/>
    </source>
</evidence>
<keyword evidence="2 4" id="KW-0479">Metal-binding</keyword>
<dbReference type="SUPFAM" id="SSF46626">
    <property type="entry name" value="Cytochrome c"/>
    <property type="match status" value="1"/>
</dbReference>
<evidence type="ECO:0000256" key="4">
    <source>
        <dbReference type="PROSITE-ProRule" id="PRU00433"/>
    </source>
</evidence>
<name>A0ABV9T155_9BACT</name>
<keyword evidence="7" id="KW-1185">Reference proteome</keyword>
<evidence type="ECO:0000313" key="6">
    <source>
        <dbReference type="EMBL" id="MFC4872217.1"/>
    </source>
</evidence>
<dbReference type="SUPFAM" id="SSF48371">
    <property type="entry name" value="ARM repeat"/>
    <property type="match status" value="1"/>
</dbReference>
<keyword evidence="1 4" id="KW-0349">Heme</keyword>
<dbReference type="PANTHER" id="PTHR33546">
    <property type="entry name" value="LARGE, MULTIFUNCTIONAL SECRETED PROTEIN-RELATED"/>
    <property type="match status" value="1"/>
</dbReference>
<dbReference type="InterPro" id="IPR011042">
    <property type="entry name" value="6-blade_b-propeller_TolB-like"/>
</dbReference>
<dbReference type="InterPro" id="IPR036909">
    <property type="entry name" value="Cyt_c-like_dom_sf"/>
</dbReference>
<proteinExistence type="predicted"/>
<dbReference type="NCBIfam" id="TIGR02603">
    <property type="entry name" value="CxxCH_TIGR02603"/>
    <property type="match status" value="1"/>
</dbReference>
<dbReference type="Proteomes" id="UP001595818">
    <property type="component" value="Unassembled WGS sequence"/>
</dbReference>
<sequence length="951" mass="105919">MNRLHTYYVLGLIFLFFACKKTTEEKPLLHVPDDLEVTLWASSPMFYNPTNVDVDMRGRLWVTEAVNYRDFRNKDGHMVHAEGDRIVILEDTNGDGKADSSKIFVQDSDLRSPLGIAVVGNQVIVSCSPSIIVYTDEDGDDIPDHKEILLTGFGGKDHDHGLHAGVLGPDGKWYFIVGNAGPHEVTGRDGWTLRSGSVYNEYTPYSTENTPSQVSDDGKVYTGGMVIRVNPDGTGLEVLSHNFRNAFEVFVDSFGNMWQSDNDDQTASCRTTWLMEGSNAGFFSEQGDRTWQADRRPGQSIAEAHWHQHDPGVLPAGDIYGAGSPTGIVRVENDALGEHYRGLLLSADAGRNIIFGYFPTPQGSGYSLNERQAFISSVDTDNVHYVWHEIEEDDSKWFRPSDVAVGTDGSLFVADWYDPIVGGHQMRDKEGYGRIYRIHPKNKQLTSPVISLDEIPGQIEALYNPAIHVRSLAAQALLAQSGEAVPALAAVLKDNNPFHQARAIWLLSQLGDTGWAAVEPYLEDRNPELALTALRALSQFRGQELLAYSKALAKSAHPLVRRELALLLKDFPLNQSLDIYLQLFDGFDGVDPWYRNAMGIGLRGKENAFYPALMSHLGGPDPVEWPDAASKMVWELHPAAAMDDLRQRVTSEKLDENKRKEAMETLAFIGDKDAAQIVLALYEGNDDMLSEDALWWLQFRQHNLWQSHLKNWESPVDNLPDAQPELLAWRNTLLDSLASPEEKSDVWEKLSENSNGRLHLALLAATGKLSGELKKESSQLLEKENRAPIKSLLARHFQEKKKTYSEEKISQSHADVQMGKTLTEKNCLGCHKIGNSGNEIGPDLSQIQLKMDRKTLINAITEPDAAVAFGSEAFLVSLKNGAVLYGILLSNGPVVTVQEYNGRKFIIPANEIEQRRQLKHSLMPAPEHMDLEENDVTHITAYLLDSRGGTK</sequence>
<dbReference type="EMBL" id="JBHSJJ010000005">
    <property type="protein sequence ID" value="MFC4872217.1"/>
    <property type="molecule type" value="Genomic_DNA"/>
</dbReference>
<dbReference type="Gene3D" id="1.25.10.10">
    <property type="entry name" value="Leucine-rich Repeat Variant"/>
    <property type="match status" value="1"/>
</dbReference>
<gene>
    <name evidence="6" type="ORF">ACFPFU_10990</name>
</gene>
<dbReference type="InterPro" id="IPR055557">
    <property type="entry name" value="DUF7133"/>
</dbReference>
<dbReference type="PROSITE" id="PS51007">
    <property type="entry name" value="CYTC"/>
    <property type="match status" value="1"/>
</dbReference>
<evidence type="ECO:0000256" key="3">
    <source>
        <dbReference type="ARBA" id="ARBA00023004"/>
    </source>
</evidence>